<sequence>MRPPSAPVAAQRRRLFLWAPALLVGVALLFTGHYGAAMLGIFIASAIGGPGLILDRPHPTHA</sequence>
<proteinExistence type="predicted"/>
<dbReference type="Proteomes" id="UP000238217">
    <property type="component" value="Unassembled WGS sequence"/>
</dbReference>
<accession>A0A2T0YIZ2</accession>
<name>A0A2T0YIZ2_9MICC</name>
<gene>
    <name evidence="1" type="ORF">BCL67_10997</name>
</gene>
<organism evidence="1 2">
    <name type="scientific">Nesterenkonia sandarakina</name>
    <dbReference type="NCBI Taxonomy" id="272918"/>
    <lineage>
        <taxon>Bacteria</taxon>
        <taxon>Bacillati</taxon>
        <taxon>Actinomycetota</taxon>
        <taxon>Actinomycetes</taxon>
        <taxon>Micrococcales</taxon>
        <taxon>Micrococcaceae</taxon>
        <taxon>Nesterenkonia</taxon>
    </lineage>
</organism>
<evidence type="ECO:0000313" key="2">
    <source>
        <dbReference type="Proteomes" id="UP000238217"/>
    </source>
</evidence>
<reference evidence="1 2" key="1">
    <citation type="submission" date="2018-03" db="EMBL/GenBank/DDBJ databases">
        <title>Comparative analysis of microorganisms from saline springs in Andes Mountain Range, Colombia.</title>
        <authorList>
            <person name="Rubin E."/>
        </authorList>
    </citation>
    <scope>NUCLEOTIDE SEQUENCE [LARGE SCALE GENOMIC DNA]</scope>
    <source>
        <strain evidence="1 2">CG 35</strain>
    </source>
</reference>
<dbReference type="EMBL" id="PVTY01000009">
    <property type="protein sequence ID" value="PRZ15176.1"/>
    <property type="molecule type" value="Genomic_DNA"/>
</dbReference>
<evidence type="ECO:0000313" key="1">
    <source>
        <dbReference type="EMBL" id="PRZ15176.1"/>
    </source>
</evidence>
<dbReference type="AlphaFoldDB" id="A0A2T0YIZ2"/>
<comment type="caution">
    <text evidence="1">The sequence shown here is derived from an EMBL/GenBank/DDBJ whole genome shotgun (WGS) entry which is preliminary data.</text>
</comment>
<protein>
    <submittedName>
        <fullName evidence="1">Uncharacterized protein</fullName>
    </submittedName>
</protein>
<keyword evidence="2" id="KW-1185">Reference proteome</keyword>